<dbReference type="InterPro" id="IPR011105">
    <property type="entry name" value="Cell_wall_hydrolase_SleB"/>
</dbReference>
<evidence type="ECO:0000313" key="3">
    <source>
        <dbReference type="Proteomes" id="UP000215224"/>
    </source>
</evidence>
<gene>
    <name evidence="2" type="ORF">BC6307_03660</name>
</gene>
<evidence type="ECO:0000313" key="2">
    <source>
        <dbReference type="EMBL" id="AST90432.1"/>
    </source>
</evidence>
<dbReference type="STRING" id="1314751.GCA_001591425_02771"/>
<reference evidence="2 3" key="1">
    <citation type="submission" date="2016-12" db="EMBL/GenBank/DDBJ databases">
        <title>The whole genome sequencing and assembly of Bacillus cohnii DSM 6307T strain.</title>
        <authorList>
            <person name="Lee Y.-J."/>
            <person name="Yi H."/>
            <person name="Bahn Y.-S."/>
            <person name="Kim J.F."/>
            <person name="Lee D.-W."/>
        </authorList>
    </citation>
    <scope>NUCLEOTIDE SEQUENCE [LARGE SCALE GENOMIC DNA]</scope>
    <source>
        <strain evidence="2 3">DSM 6307</strain>
    </source>
</reference>
<keyword evidence="3" id="KW-1185">Reference proteome</keyword>
<dbReference type="Gene3D" id="1.10.10.2520">
    <property type="entry name" value="Cell wall hydrolase SleB, domain 1"/>
    <property type="match status" value="1"/>
</dbReference>
<evidence type="ECO:0000259" key="1">
    <source>
        <dbReference type="Pfam" id="PF07486"/>
    </source>
</evidence>
<protein>
    <submittedName>
        <fullName evidence="2">Cell wall hydrolase</fullName>
    </submittedName>
</protein>
<proteinExistence type="predicted"/>
<dbReference type="Proteomes" id="UP000215224">
    <property type="component" value="Chromosome"/>
</dbReference>
<accession>A0A223KLU6</accession>
<dbReference type="Pfam" id="PF07486">
    <property type="entry name" value="Hydrolase_2"/>
    <property type="match status" value="1"/>
</dbReference>
<dbReference type="EMBL" id="CP018866">
    <property type="protein sequence ID" value="AST90432.1"/>
    <property type="molecule type" value="Genomic_DNA"/>
</dbReference>
<keyword evidence="2" id="KW-0378">Hydrolase</keyword>
<sequence length="159" mass="18182">MGRRIKHTERDVEELARLMLAEAIGEGAEGMDLVGTVVANRVEADCAPDFLNLRNIRHAIYQTIPGTGIPHFEPVLNGALYTQRPTEEDLQRARNLLLGHRNPRARLNLWFFNPSPGKTYREPCTPTMPRSPMTQFDFAHKNHCFYVAVPGYCPEFYNR</sequence>
<dbReference type="KEGG" id="bcoh:BC6307_03660"/>
<feature type="domain" description="Cell wall hydrolase SleB" evidence="1">
    <location>
        <begin position="25"/>
        <end position="146"/>
    </location>
</feature>
<name>A0A223KLU6_9BACI</name>
<dbReference type="InterPro" id="IPR042047">
    <property type="entry name" value="SleB_dom1"/>
</dbReference>
<dbReference type="GO" id="GO:0016787">
    <property type="term" value="F:hydrolase activity"/>
    <property type="evidence" value="ECO:0007669"/>
    <property type="project" value="UniProtKB-KW"/>
</dbReference>
<organism evidence="2 3">
    <name type="scientific">Sutcliffiella cohnii</name>
    <dbReference type="NCBI Taxonomy" id="33932"/>
    <lineage>
        <taxon>Bacteria</taxon>
        <taxon>Bacillati</taxon>
        <taxon>Bacillota</taxon>
        <taxon>Bacilli</taxon>
        <taxon>Bacillales</taxon>
        <taxon>Bacillaceae</taxon>
        <taxon>Sutcliffiella</taxon>
    </lineage>
</organism>
<dbReference type="AlphaFoldDB" id="A0A223KLU6"/>